<dbReference type="InterPro" id="IPR013088">
    <property type="entry name" value="Znf_NHR/GATA"/>
</dbReference>
<dbReference type="InterPro" id="IPR000679">
    <property type="entry name" value="Znf_GATA"/>
</dbReference>
<keyword evidence="2" id="KW-0479">Metal-binding</keyword>
<evidence type="ECO:0000256" key="3">
    <source>
        <dbReference type="ARBA" id="ARBA00022771"/>
    </source>
</evidence>
<dbReference type="PANTHER" id="PTHR10071">
    <property type="entry name" value="TRANSCRIPTION FACTOR GATA FAMILY MEMBER"/>
    <property type="match status" value="1"/>
</dbReference>
<dbReference type="SUPFAM" id="SSF57716">
    <property type="entry name" value="Glucocorticoid receptor-like (DNA-binding domain)"/>
    <property type="match status" value="1"/>
</dbReference>
<dbReference type="InterPro" id="IPR039355">
    <property type="entry name" value="Transcription_factor_GATA"/>
</dbReference>
<dbReference type="PRINTS" id="PR00619">
    <property type="entry name" value="GATAZNFINGER"/>
</dbReference>
<dbReference type="CDD" id="cd00202">
    <property type="entry name" value="ZnF_GATA"/>
    <property type="match status" value="1"/>
</dbReference>
<dbReference type="GO" id="GO:0000122">
    <property type="term" value="P:negative regulation of transcription by RNA polymerase II"/>
    <property type="evidence" value="ECO:0007669"/>
    <property type="project" value="TreeGrafter"/>
</dbReference>
<comment type="subcellular location">
    <subcellularLocation>
        <location evidence="1">Nucleus</location>
    </subcellularLocation>
</comment>
<sequence>MSPINEIIRQEPVTTDETNYTHTNTLLNGKSIPQQLPPIKKCSGSAHTISIELPRLSSQIVHSKLSVPDESKSYSTSANYAVSPKSFTDHSIVETDIIASSTQQQNVRLTESKDAHHCSNCLTTTTPLWRRDLDGNILCNACGLFLKLHGNSRPISLKSSNIKSRNRKHVRNGTKDNSNSQNNVLLKPKLNTLSRLFNYNETYNYSTVISRMDEVMNAVRPIRPYLKPKPKSPESSDVQKRRSSLPITQDKYVKSQELVKELGRIHRSEIVENATIDFGLQSNLSNQVEIIKLKTRLKELELTTELYKNYILQLNERFESLEGQLFLGKNHENNTE</sequence>
<evidence type="ECO:0000256" key="4">
    <source>
        <dbReference type="ARBA" id="ARBA00022833"/>
    </source>
</evidence>
<dbReference type="GO" id="GO:0000981">
    <property type="term" value="F:DNA-binding transcription factor activity, RNA polymerase II-specific"/>
    <property type="evidence" value="ECO:0007669"/>
    <property type="project" value="TreeGrafter"/>
</dbReference>
<keyword evidence="10" id="KW-1185">Reference proteome</keyword>
<gene>
    <name evidence="9" type="primary">KAFR0A03410</name>
    <name evidence="9" type="ORF">KAFR_0A03410</name>
</gene>
<dbReference type="EMBL" id="HE650821">
    <property type="protein sequence ID" value="CCF55776.1"/>
    <property type="molecule type" value="Genomic_DNA"/>
</dbReference>
<evidence type="ECO:0000256" key="6">
    <source>
        <dbReference type="PROSITE-ProRule" id="PRU00094"/>
    </source>
</evidence>
<dbReference type="GO" id="GO:0008270">
    <property type="term" value="F:zinc ion binding"/>
    <property type="evidence" value="ECO:0007669"/>
    <property type="project" value="UniProtKB-KW"/>
</dbReference>
<evidence type="ECO:0000313" key="10">
    <source>
        <dbReference type="Proteomes" id="UP000005220"/>
    </source>
</evidence>
<dbReference type="RefSeq" id="XP_003954911.1">
    <property type="nucleotide sequence ID" value="XM_003954862.1"/>
</dbReference>
<dbReference type="PROSITE" id="PS50114">
    <property type="entry name" value="GATA_ZN_FINGER_2"/>
    <property type="match status" value="1"/>
</dbReference>
<dbReference type="GO" id="GO:0045944">
    <property type="term" value="P:positive regulation of transcription by RNA polymerase II"/>
    <property type="evidence" value="ECO:0007669"/>
    <property type="project" value="TreeGrafter"/>
</dbReference>
<dbReference type="SMART" id="SM00401">
    <property type="entry name" value="ZnF_GATA"/>
    <property type="match status" value="1"/>
</dbReference>
<accession>H2AN26</accession>
<evidence type="ECO:0000259" key="8">
    <source>
        <dbReference type="PROSITE" id="PS50114"/>
    </source>
</evidence>
<protein>
    <recommendedName>
        <fullName evidence="8">GATA-type domain-containing protein</fullName>
    </recommendedName>
</protein>
<evidence type="ECO:0000313" key="9">
    <source>
        <dbReference type="EMBL" id="CCF55776.1"/>
    </source>
</evidence>
<dbReference type="GO" id="GO:0005634">
    <property type="term" value="C:nucleus"/>
    <property type="evidence" value="ECO:0007669"/>
    <property type="project" value="UniProtKB-SubCell"/>
</dbReference>
<feature type="compositionally biased region" description="Polar residues" evidence="7">
    <location>
        <begin position="175"/>
        <end position="184"/>
    </location>
</feature>
<evidence type="ECO:0000256" key="5">
    <source>
        <dbReference type="ARBA" id="ARBA00023242"/>
    </source>
</evidence>
<feature type="region of interest" description="Disordered" evidence="7">
    <location>
        <begin position="223"/>
        <end position="246"/>
    </location>
</feature>
<feature type="region of interest" description="Disordered" evidence="7">
    <location>
        <begin position="156"/>
        <end position="184"/>
    </location>
</feature>
<dbReference type="GeneID" id="13886002"/>
<dbReference type="HOGENOM" id="CLU_826570_0_0_1"/>
<keyword evidence="3 6" id="KW-0863">Zinc-finger</keyword>
<dbReference type="eggNOG" id="KOG1601">
    <property type="taxonomic scope" value="Eukaryota"/>
</dbReference>
<dbReference type="Proteomes" id="UP000005220">
    <property type="component" value="Chromosome 1"/>
</dbReference>
<keyword evidence="4" id="KW-0862">Zinc</keyword>
<dbReference type="FunFam" id="3.30.50.10:FF:000007">
    <property type="entry name" value="Nitrogen regulatory AreA, N-terminal"/>
    <property type="match status" value="1"/>
</dbReference>
<dbReference type="InParanoid" id="H2AN26"/>
<dbReference type="GO" id="GO:0000978">
    <property type="term" value="F:RNA polymerase II cis-regulatory region sequence-specific DNA binding"/>
    <property type="evidence" value="ECO:0007669"/>
    <property type="project" value="TreeGrafter"/>
</dbReference>
<dbReference type="PANTHER" id="PTHR10071:SF281">
    <property type="entry name" value="BOX A-BINDING FACTOR-RELATED"/>
    <property type="match status" value="1"/>
</dbReference>
<dbReference type="STRING" id="1071382.H2AN26"/>
<organism evidence="9 10">
    <name type="scientific">Kazachstania africana (strain ATCC 22294 / BCRC 22015 / CBS 2517 / CECT 1963 / NBRC 1671 / NRRL Y-8276)</name>
    <name type="common">Yeast</name>
    <name type="synonym">Kluyveromyces africanus</name>
    <dbReference type="NCBI Taxonomy" id="1071382"/>
    <lineage>
        <taxon>Eukaryota</taxon>
        <taxon>Fungi</taxon>
        <taxon>Dikarya</taxon>
        <taxon>Ascomycota</taxon>
        <taxon>Saccharomycotina</taxon>
        <taxon>Saccharomycetes</taxon>
        <taxon>Saccharomycetales</taxon>
        <taxon>Saccharomycetaceae</taxon>
        <taxon>Kazachstania</taxon>
    </lineage>
</organism>
<evidence type="ECO:0000256" key="7">
    <source>
        <dbReference type="SAM" id="MobiDB-lite"/>
    </source>
</evidence>
<dbReference type="KEGG" id="kaf:KAFR_0A03410"/>
<keyword evidence="5" id="KW-0539">Nucleus</keyword>
<dbReference type="OrthoDB" id="515401at2759"/>
<name>H2AN26_KAZAF</name>
<dbReference type="AlphaFoldDB" id="H2AN26"/>
<dbReference type="PROSITE" id="PS00344">
    <property type="entry name" value="GATA_ZN_FINGER_1"/>
    <property type="match status" value="1"/>
</dbReference>
<feature type="compositionally biased region" description="Basic and acidic residues" evidence="7">
    <location>
        <begin position="231"/>
        <end position="240"/>
    </location>
</feature>
<reference evidence="9 10" key="1">
    <citation type="journal article" date="2011" name="Proc. Natl. Acad. Sci. U.S.A.">
        <title>Evolutionary erosion of yeast sex chromosomes by mating-type switching accidents.</title>
        <authorList>
            <person name="Gordon J.L."/>
            <person name="Armisen D."/>
            <person name="Proux-Wera E."/>
            <person name="Oheigeartaigh S.S."/>
            <person name="Byrne K.P."/>
            <person name="Wolfe K.H."/>
        </authorList>
    </citation>
    <scope>NUCLEOTIDE SEQUENCE [LARGE SCALE GENOMIC DNA]</scope>
    <source>
        <strain evidence="10">ATCC 22294 / BCRC 22015 / CBS 2517 / CECT 1963 / NBRC 1671 / NRRL Y-8276</strain>
    </source>
</reference>
<dbReference type="Gene3D" id="3.30.50.10">
    <property type="entry name" value="Erythroid Transcription Factor GATA-1, subunit A"/>
    <property type="match status" value="1"/>
</dbReference>
<evidence type="ECO:0000256" key="1">
    <source>
        <dbReference type="ARBA" id="ARBA00004123"/>
    </source>
</evidence>
<dbReference type="Pfam" id="PF00320">
    <property type="entry name" value="GATA"/>
    <property type="match status" value="1"/>
</dbReference>
<proteinExistence type="predicted"/>
<feature type="domain" description="GATA-type" evidence="8">
    <location>
        <begin position="112"/>
        <end position="165"/>
    </location>
</feature>
<evidence type="ECO:0000256" key="2">
    <source>
        <dbReference type="ARBA" id="ARBA00022723"/>
    </source>
</evidence>